<proteinExistence type="predicted"/>
<sequence>MLATMNTLTLTGKMESVFSLCLNEASKSSLLFRHGCIATYGGKIMCKGCNTTTSSTDNFIKNSCTCHAEINVLRRMFQKYKRQYKEDKIRKIFRKTTLYISRLTNAGNSQNSAPCVDCLSMIQLFEIKRIIFYDGNVFNCVNPHNYKTDHYSHGKLYVTKSQGN</sequence>
<dbReference type="InterPro" id="IPR016193">
    <property type="entry name" value="Cytidine_deaminase-like"/>
</dbReference>
<feature type="domain" description="CMP/dCMP-type deaminase" evidence="1">
    <location>
        <begin position="15"/>
        <end position="133"/>
    </location>
</feature>
<dbReference type="Gene3D" id="3.40.140.10">
    <property type="entry name" value="Cytidine Deaminase, domain 2"/>
    <property type="match status" value="1"/>
</dbReference>
<dbReference type="Pfam" id="PF00383">
    <property type="entry name" value="dCMP_cyt_deam_1"/>
    <property type="match status" value="1"/>
</dbReference>
<reference evidence="2" key="1">
    <citation type="journal article" date="2020" name="Nature">
        <title>Giant virus diversity and host interactions through global metagenomics.</title>
        <authorList>
            <person name="Schulz F."/>
            <person name="Roux S."/>
            <person name="Paez-Espino D."/>
            <person name="Jungbluth S."/>
            <person name="Walsh D.A."/>
            <person name="Denef V.J."/>
            <person name="McMahon K.D."/>
            <person name="Konstantinidis K.T."/>
            <person name="Eloe-Fadrosh E.A."/>
            <person name="Kyrpides N.C."/>
            <person name="Woyke T."/>
        </authorList>
    </citation>
    <scope>NUCLEOTIDE SEQUENCE</scope>
    <source>
        <strain evidence="2">GVMAG-M-3300023174-107</strain>
    </source>
</reference>
<dbReference type="GO" id="GO:0003824">
    <property type="term" value="F:catalytic activity"/>
    <property type="evidence" value="ECO:0007669"/>
    <property type="project" value="InterPro"/>
</dbReference>
<dbReference type="AlphaFoldDB" id="A0A6C0D3D9"/>
<organism evidence="2">
    <name type="scientific">viral metagenome</name>
    <dbReference type="NCBI Taxonomy" id="1070528"/>
    <lineage>
        <taxon>unclassified sequences</taxon>
        <taxon>metagenomes</taxon>
        <taxon>organismal metagenomes</taxon>
    </lineage>
</organism>
<evidence type="ECO:0000259" key="1">
    <source>
        <dbReference type="Pfam" id="PF00383"/>
    </source>
</evidence>
<protein>
    <recommendedName>
        <fullName evidence="1">CMP/dCMP-type deaminase domain-containing protein</fullName>
    </recommendedName>
</protein>
<dbReference type="InterPro" id="IPR002125">
    <property type="entry name" value="CMP_dCMP_dom"/>
</dbReference>
<accession>A0A6C0D3D9</accession>
<dbReference type="SUPFAM" id="SSF53927">
    <property type="entry name" value="Cytidine deaminase-like"/>
    <property type="match status" value="1"/>
</dbReference>
<dbReference type="EMBL" id="MN739523">
    <property type="protein sequence ID" value="QHT10614.1"/>
    <property type="molecule type" value="Genomic_DNA"/>
</dbReference>
<name>A0A6C0D3D9_9ZZZZ</name>
<evidence type="ECO:0000313" key="2">
    <source>
        <dbReference type="EMBL" id="QHT10614.1"/>
    </source>
</evidence>